<protein>
    <recommendedName>
        <fullName evidence="1">N-acetyltransferase domain-containing protein</fullName>
    </recommendedName>
</protein>
<gene>
    <name evidence="2" type="ORF">HYD_1560</name>
</gene>
<dbReference type="EMBL" id="AP025225">
    <property type="protein sequence ID" value="BDB96023.1"/>
    <property type="molecule type" value="Genomic_DNA"/>
</dbReference>
<accession>A0ABN6L2H5</accession>
<evidence type="ECO:0000313" key="3">
    <source>
        <dbReference type="Proteomes" id="UP001320209"/>
    </source>
</evidence>
<dbReference type="Pfam" id="PF00583">
    <property type="entry name" value="Acetyltransf_1"/>
    <property type="match status" value="1"/>
</dbReference>
<dbReference type="InterPro" id="IPR000182">
    <property type="entry name" value="GNAT_dom"/>
</dbReference>
<dbReference type="Proteomes" id="UP001320209">
    <property type="component" value="Chromosome"/>
</dbReference>
<dbReference type="SUPFAM" id="SSF55729">
    <property type="entry name" value="Acyl-CoA N-acyltransferases (Nat)"/>
    <property type="match status" value="1"/>
</dbReference>
<name>A0ABN6L2H5_9PROT</name>
<dbReference type="InterPro" id="IPR016181">
    <property type="entry name" value="Acyl_CoA_acyltransferase"/>
</dbReference>
<proteinExistence type="predicted"/>
<keyword evidence="3" id="KW-1185">Reference proteome</keyword>
<organism evidence="2 3">
    <name type="scientific">Candidatus Hydrogenosomobacter endosymbioticus</name>
    <dbReference type="NCBI Taxonomy" id="2558174"/>
    <lineage>
        <taxon>Bacteria</taxon>
        <taxon>Pseudomonadati</taxon>
        <taxon>Pseudomonadota</taxon>
        <taxon>Alphaproteobacteria</taxon>
        <taxon>Holosporales</taxon>
        <taxon>Holosporaceae</taxon>
        <taxon>Candidatus Hydrogenosomobacter</taxon>
    </lineage>
</organism>
<dbReference type="CDD" id="cd04301">
    <property type="entry name" value="NAT_SF"/>
    <property type="match status" value="1"/>
</dbReference>
<feature type="domain" description="N-acetyltransferase" evidence="1">
    <location>
        <begin position="74"/>
        <end position="166"/>
    </location>
</feature>
<evidence type="ECO:0000259" key="1">
    <source>
        <dbReference type="PROSITE" id="PS51186"/>
    </source>
</evidence>
<dbReference type="RefSeq" id="WP_236865375.1">
    <property type="nucleotide sequence ID" value="NZ_AP025225.1"/>
</dbReference>
<dbReference type="PROSITE" id="PS51186">
    <property type="entry name" value="GNAT"/>
    <property type="match status" value="1"/>
</dbReference>
<reference evidence="2" key="1">
    <citation type="submission" date="2021-10" db="EMBL/GenBank/DDBJ databases">
        <title>Genome Sequence of The Candidatus Hydrogeosomobacter endosymbioticus, an Intracellular Bacterial Symbiont of the Anaerobic Ciliate GW7.</title>
        <authorList>
            <person name="Shiohama Y."/>
            <person name="Shinzato N."/>
        </authorList>
    </citation>
    <scope>NUCLEOTIDE SEQUENCE [LARGE SCALE GENOMIC DNA]</scope>
    <source>
        <strain evidence="2">200920</strain>
    </source>
</reference>
<evidence type="ECO:0000313" key="2">
    <source>
        <dbReference type="EMBL" id="BDB96023.1"/>
    </source>
</evidence>
<dbReference type="Gene3D" id="3.40.630.30">
    <property type="match status" value="1"/>
</dbReference>
<sequence>MDEKCERITLSISINRLCKRSVDDFMSQLVHIDALSGLGKIWSKENFLLYMPGKWTLSLVAYSAHSIAAPDTSKDKTVIGYCIMSEKSPRCAHIHRLVVKTGERSCGIGTSLVKKAIDTTLVSGKYKFLSLKLPQNNKRLFKFYSGLGFFWIFSENSHKFMIATCE</sequence>